<evidence type="ECO:0000313" key="2">
    <source>
        <dbReference type="EMBL" id="MDA0182289.1"/>
    </source>
</evidence>
<reference evidence="2" key="1">
    <citation type="submission" date="2022-10" db="EMBL/GenBank/DDBJ databases">
        <title>The WGS of Solirubrobacter phytolaccae KCTC 29190.</title>
        <authorList>
            <person name="Jiang Z."/>
        </authorList>
    </citation>
    <scope>NUCLEOTIDE SEQUENCE</scope>
    <source>
        <strain evidence="2">KCTC 29190</strain>
    </source>
</reference>
<dbReference type="AlphaFoldDB" id="A0A9X3NC07"/>
<evidence type="ECO:0000256" key="1">
    <source>
        <dbReference type="SAM" id="Phobius"/>
    </source>
</evidence>
<feature type="transmembrane region" description="Helical" evidence="1">
    <location>
        <begin position="7"/>
        <end position="26"/>
    </location>
</feature>
<sequence length="84" mass="9178">MARWVRIGTALYLALALPGLIFGFLLKVDPLPRLCEPEFGLLGVPYLTSGDPCQTVDVTFLYWLLPAVAFVVIGLGVARARMVD</sequence>
<proteinExistence type="predicted"/>
<evidence type="ECO:0000313" key="3">
    <source>
        <dbReference type="Proteomes" id="UP001147653"/>
    </source>
</evidence>
<dbReference type="RefSeq" id="WP_270026652.1">
    <property type="nucleotide sequence ID" value="NZ_JAPDDP010000033.1"/>
</dbReference>
<keyword evidence="1" id="KW-1133">Transmembrane helix</keyword>
<accession>A0A9X3NC07</accession>
<feature type="transmembrane region" description="Helical" evidence="1">
    <location>
        <begin position="60"/>
        <end position="78"/>
    </location>
</feature>
<comment type="caution">
    <text evidence="2">The sequence shown here is derived from an EMBL/GenBank/DDBJ whole genome shotgun (WGS) entry which is preliminary data.</text>
</comment>
<keyword evidence="3" id="KW-1185">Reference proteome</keyword>
<dbReference type="EMBL" id="JAPDDP010000033">
    <property type="protein sequence ID" value="MDA0182289.1"/>
    <property type="molecule type" value="Genomic_DNA"/>
</dbReference>
<keyword evidence="1" id="KW-0812">Transmembrane</keyword>
<name>A0A9X3NC07_9ACTN</name>
<organism evidence="2 3">
    <name type="scientific">Solirubrobacter phytolaccae</name>
    <dbReference type="NCBI Taxonomy" id="1404360"/>
    <lineage>
        <taxon>Bacteria</taxon>
        <taxon>Bacillati</taxon>
        <taxon>Actinomycetota</taxon>
        <taxon>Thermoleophilia</taxon>
        <taxon>Solirubrobacterales</taxon>
        <taxon>Solirubrobacteraceae</taxon>
        <taxon>Solirubrobacter</taxon>
    </lineage>
</organism>
<dbReference type="Proteomes" id="UP001147653">
    <property type="component" value="Unassembled WGS sequence"/>
</dbReference>
<keyword evidence="1" id="KW-0472">Membrane</keyword>
<protein>
    <submittedName>
        <fullName evidence="2">Uncharacterized protein</fullName>
    </submittedName>
</protein>
<gene>
    <name evidence="2" type="ORF">OJ997_18425</name>
</gene>